<name>A0A8J5WJL5_ZIZPA</name>
<dbReference type="EMBL" id="JAAALK010000081">
    <property type="protein sequence ID" value="KAG8090691.1"/>
    <property type="molecule type" value="Genomic_DNA"/>
</dbReference>
<sequence length="87" mass="9059">MAPAPTLLVLCSYVCTRLLHVASPPTPARHSAHGFPPCVALLCQHPPIAPRLPHLLAIAPTVIGLCAAYCLATRVAASLSPPTHTSH</sequence>
<keyword evidence="2" id="KW-1185">Reference proteome</keyword>
<proteinExistence type="predicted"/>
<dbReference type="Proteomes" id="UP000729402">
    <property type="component" value="Unassembled WGS sequence"/>
</dbReference>
<protein>
    <submittedName>
        <fullName evidence="1">Uncharacterized protein</fullName>
    </submittedName>
</protein>
<evidence type="ECO:0000313" key="1">
    <source>
        <dbReference type="EMBL" id="KAG8090691.1"/>
    </source>
</evidence>
<gene>
    <name evidence="1" type="ORF">GUJ93_ZPchr0011g27613</name>
</gene>
<reference evidence="1" key="1">
    <citation type="journal article" date="2021" name="bioRxiv">
        <title>Whole Genome Assembly and Annotation of Northern Wild Rice, Zizania palustris L., Supports a Whole Genome Duplication in the Zizania Genus.</title>
        <authorList>
            <person name="Haas M."/>
            <person name="Kono T."/>
            <person name="Macchietto M."/>
            <person name="Millas R."/>
            <person name="McGilp L."/>
            <person name="Shao M."/>
            <person name="Duquette J."/>
            <person name="Hirsch C.N."/>
            <person name="Kimball J."/>
        </authorList>
    </citation>
    <scope>NUCLEOTIDE SEQUENCE</scope>
    <source>
        <tissue evidence="1">Fresh leaf tissue</tissue>
    </source>
</reference>
<comment type="caution">
    <text evidence="1">The sequence shown here is derived from an EMBL/GenBank/DDBJ whole genome shotgun (WGS) entry which is preliminary data.</text>
</comment>
<reference evidence="1" key="2">
    <citation type="submission" date="2021-02" db="EMBL/GenBank/DDBJ databases">
        <authorList>
            <person name="Kimball J.A."/>
            <person name="Haas M.W."/>
            <person name="Macchietto M."/>
            <person name="Kono T."/>
            <person name="Duquette J."/>
            <person name="Shao M."/>
        </authorList>
    </citation>
    <scope>NUCLEOTIDE SEQUENCE</scope>
    <source>
        <tissue evidence="1">Fresh leaf tissue</tissue>
    </source>
</reference>
<evidence type="ECO:0000313" key="2">
    <source>
        <dbReference type="Proteomes" id="UP000729402"/>
    </source>
</evidence>
<organism evidence="1 2">
    <name type="scientific">Zizania palustris</name>
    <name type="common">Northern wild rice</name>
    <dbReference type="NCBI Taxonomy" id="103762"/>
    <lineage>
        <taxon>Eukaryota</taxon>
        <taxon>Viridiplantae</taxon>
        <taxon>Streptophyta</taxon>
        <taxon>Embryophyta</taxon>
        <taxon>Tracheophyta</taxon>
        <taxon>Spermatophyta</taxon>
        <taxon>Magnoliopsida</taxon>
        <taxon>Liliopsida</taxon>
        <taxon>Poales</taxon>
        <taxon>Poaceae</taxon>
        <taxon>BOP clade</taxon>
        <taxon>Oryzoideae</taxon>
        <taxon>Oryzeae</taxon>
        <taxon>Zizaniinae</taxon>
        <taxon>Zizania</taxon>
    </lineage>
</organism>
<dbReference type="AlphaFoldDB" id="A0A8J5WJL5"/>
<accession>A0A8J5WJL5</accession>